<reference evidence="5 6" key="1">
    <citation type="submission" date="2024-01" db="EMBL/GenBank/DDBJ databases">
        <title>The genomes of 5 underutilized Papilionoideae crops provide insights into root nodulation and disease resistanc.</title>
        <authorList>
            <person name="Yuan L."/>
        </authorList>
    </citation>
    <scope>NUCLEOTIDE SEQUENCE [LARGE SCALE GENOMIC DNA]</scope>
    <source>
        <strain evidence="5">ZHUSHIDOU_FW_LH</strain>
        <tissue evidence="5">Leaf</tissue>
    </source>
</reference>
<evidence type="ECO:0000256" key="1">
    <source>
        <dbReference type="ARBA" id="ARBA00004167"/>
    </source>
</evidence>
<evidence type="ECO:0000313" key="6">
    <source>
        <dbReference type="Proteomes" id="UP001372338"/>
    </source>
</evidence>
<dbReference type="Proteomes" id="UP001372338">
    <property type="component" value="Unassembled WGS sequence"/>
</dbReference>
<evidence type="ECO:0000259" key="4">
    <source>
        <dbReference type="Pfam" id="PF13947"/>
    </source>
</evidence>
<keyword evidence="2 3" id="KW-0732">Signal</keyword>
<dbReference type="Pfam" id="PF13947">
    <property type="entry name" value="GUB_WAK_bind"/>
    <property type="match status" value="1"/>
</dbReference>
<dbReference type="AlphaFoldDB" id="A0AAN9FP79"/>
<accession>A0AAN9FP79</accession>
<dbReference type="PANTHER" id="PTHR33491">
    <property type="entry name" value="OSJNBA0016N04.9 PROTEIN"/>
    <property type="match status" value="1"/>
</dbReference>
<proteinExistence type="predicted"/>
<protein>
    <recommendedName>
        <fullName evidence="4">Wall-associated receptor kinase galacturonan-binding domain-containing protein</fullName>
    </recommendedName>
</protein>
<comment type="caution">
    <text evidence="5">The sequence shown here is derived from an EMBL/GenBank/DDBJ whole genome shotgun (WGS) entry which is preliminary data.</text>
</comment>
<organism evidence="5 6">
    <name type="scientific">Crotalaria pallida</name>
    <name type="common">Smooth rattlebox</name>
    <name type="synonym">Crotalaria striata</name>
    <dbReference type="NCBI Taxonomy" id="3830"/>
    <lineage>
        <taxon>Eukaryota</taxon>
        <taxon>Viridiplantae</taxon>
        <taxon>Streptophyta</taxon>
        <taxon>Embryophyta</taxon>
        <taxon>Tracheophyta</taxon>
        <taxon>Spermatophyta</taxon>
        <taxon>Magnoliopsida</taxon>
        <taxon>eudicotyledons</taxon>
        <taxon>Gunneridae</taxon>
        <taxon>Pentapetalae</taxon>
        <taxon>rosids</taxon>
        <taxon>fabids</taxon>
        <taxon>Fabales</taxon>
        <taxon>Fabaceae</taxon>
        <taxon>Papilionoideae</taxon>
        <taxon>50 kb inversion clade</taxon>
        <taxon>genistoids sensu lato</taxon>
        <taxon>core genistoids</taxon>
        <taxon>Crotalarieae</taxon>
        <taxon>Crotalaria</taxon>
    </lineage>
</organism>
<feature type="domain" description="Wall-associated receptor kinase galacturonan-binding" evidence="4">
    <location>
        <begin position="51"/>
        <end position="107"/>
    </location>
</feature>
<evidence type="ECO:0000256" key="3">
    <source>
        <dbReference type="SAM" id="SignalP"/>
    </source>
</evidence>
<gene>
    <name evidence="5" type="ORF">RIF29_16702</name>
</gene>
<evidence type="ECO:0000313" key="5">
    <source>
        <dbReference type="EMBL" id="KAK7275583.1"/>
    </source>
</evidence>
<dbReference type="EMBL" id="JAYWIO010000003">
    <property type="protein sequence ID" value="KAK7275583.1"/>
    <property type="molecule type" value="Genomic_DNA"/>
</dbReference>
<dbReference type="GO" id="GO:0016020">
    <property type="term" value="C:membrane"/>
    <property type="evidence" value="ECO:0007669"/>
    <property type="project" value="UniProtKB-SubCell"/>
</dbReference>
<sequence>MVLMKAKEHMQLIGMMLLVALALVIRVRVTAAADQVVATTTQPPNYTLPGCNYTCGNINIPYPFGTGISSSPQKNCSLSHRYNLNCTESKLYYGKNIQVLNISLEGQMELSHYVSKFCDGYARANIPSLWINPSFSISSDENKFITVGCDHYGYLNNHFNGYT</sequence>
<name>A0AAN9FP79_CROPI</name>
<dbReference type="InterPro" id="IPR025287">
    <property type="entry name" value="WAK_GUB"/>
</dbReference>
<evidence type="ECO:0000256" key="2">
    <source>
        <dbReference type="ARBA" id="ARBA00022729"/>
    </source>
</evidence>
<comment type="subcellular location">
    <subcellularLocation>
        <location evidence="1">Membrane</location>
        <topology evidence="1">Single-pass membrane protein</topology>
    </subcellularLocation>
</comment>
<feature type="chain" id="PRO_5042895785" description="Wall-associated receptor kinase galacturonan-binding domain-containing protein" evidence="3">
    <location>
        <begin position="33"/>
        <end position="163"/>
    </location>
</feature>
<feature type="signal peptide" evidence="3">
    <location>
        <begin position="1"/>
        <end position="32"/>
    </location>
</feature>
<dbReference type="GO" id="GO:0030247">
    <property type="term" value="F:polysaccharide binding"/>
    <property type="evidence" value="ECO:0007669"/>
    <property type="project" value="InterPro"/>
</dbReference>
<keyword evidence="6" id="KW-1185">Reference proteome</keyword>